<evidence type="ECO:0000259" key="15">
    <source>
        <dbReference type="Pfam" id="PF03717"/>
    </source>
</evidence>
<protein>
    <submittedName>
        <fullName evidence="16">Penicillin-binding protein 2</fullName>
    </submittedName>
</protein>
<dbReference type="Gene3D" id="3.30.1390.30">
    <property type="entry name" value="Penicillin-binding protein 2a, domain 3"/>
    <property type="match status" value="1"/>
</dbReference>
<keyword evidence="13" id="KW-0961">Cell wall biogenesis/degradation</keyword>
<dbReference type="InterPro" id="IPR001460">
    <property type="entry name" value="PCN-bd_Tpept"/>
</dbReference>
<dbReference type="SUPFAM" id="SSF56601">
    <property type="entry name" value="beta-lactamase/transpeptidase-like"/>
    <property type="match status" value="1"/>
</dbReference>
<dbReference type="InterPro" id="IPR012338">
    <property type="entry name" value="Beta-lactam/transpept-like"/>
</dbReference>
<keyword evidence="17" id="KW-1185">Reference proteome</keyword>
<keyword evidence="5" id="KW-0121">Carboxypeptidase</keyword>
<evidence type="ECO:0000256" key="4">
    <source>
        <dbReference type="ARBA" id="ARBA00022519"/>
    </source>
</evidence>
<proteinExistence type="predicted"/>
<dbReference type="SUPFAM" id="SSF56519">
    <property type="entry name" value="Penicillin binding protein dimerisation domain"/>
    <property type="match status" value="1"/>
</dbReference>
<evidence type="ECO:0000256" key="12">
    <source>
        <dbReference type="ARBA" id="ARBA00023136"/>
    </source>
</evidence>
<name>A0A7W9ZD43_NOVIT</name>
<dbReference type="Pfam" id="PF00905">
    <property type="entry name" value="Transpeptidase"/>
    <property type="match status" value="1"/>
</dbReference>
<dbReference type="InterPro" id="IPR036138">
    <property type="entry name" value="PBP_dimer_sf"/>
</dbReference>
<evidence type="ECO:0000256" key="8">
    <source>
        <dbReference type="ARBA" id="ARBA00022801"/>
    </source>
</evidence>
<evidence type="ECO:0000259" key="14">
    <source>
        <dbReference type="Pfam" id="PF00905"/>
    </source>
</evidence>
<dbReference type="GO" id="GO:0005886">
    <property type="term" value="C:plasma membrane"/>
    <property type="evidence" value="ECO:0007669"/>
    <property type="project" value="UniProtKB-SubCell"/>
</dbReference>
<evidence type="ECO:0000256" key="3">
    <source>
        <dbReference type="ARBA" id="ARBA00022475"/>
    </source>
</evidence>
<keyword evidence="6" id="KW-0645">Protease</keyword>
<dbReference type="AlphaFoldDB" id="A0A7W9ZD43"/>
<feature type="domain" description="Penicillin-binding protein dimerisation" evidence="15">
    <location>
        <begin position="66"/>
        <end position="237"/>
    </location>
</feature>
<dbReference type="NCBIfam" id="TIGR03423">
    <property type="entry name" value="pbp2_mrdA"/>
    <property type="match status" value="1"/>
</dbReference>
<evidence type="ECO:0000313" key="17">
    <source>
        <dbReference type="Proteomes" id="UP000544872"/>
    </source>
</evidence>
<keyword evidence="7" id="KW-0812">Transmembrane</keyword>
<dbReference type="FunFam" id="3.40.710.10:FF:000024">
    <property type="entry name" value="Penicillin-binding protein 2"/>
    <property type="match status" value="1"/>
</dbReference>
<feature type="domain" description="Penicillin-binding protein transpeptidase" evidence="14">
    <location>
        <begin position="269"/>
        <end position="609"/>
    </location>
</feature>
<evidence type="ECO:0000256" key="1">
    <source>
        <dbReference type="ARBA" id="ARBA00004167"/>
    </source>
</evidence>
<keyword evidence="3" id="KW-1003">Cell membrane</keyword>
<keyword evidence="10" id="KW-0573">Peptidoglycan synthesis</keyword>
<sequence length="634" mass="69224">MSTSLGNSRRDADLSKLFSRRLVLLGGAQTLMLSSLVGRMYYLQVVEAQRYHTLAEENRINLRLLPPPRGRIVDRFGVPLAINHQNFRVLIVSEQVKELDATLDRLGKIITLTEGDRHRVMRELKRKRRFVPVPVRENLTWEEMAAVQVNAPDLPGVQIDEGLARIYPLGENTSHILGYVSSVSEDDLANSSDPLLQLPGFRIGKAGVERQFDRVLRGKGGNTQVEVNAVGRVIRELSREEGESGAELALSIDTRLQQVAADAIGEESGTVVVMDVMTGEVLAMASQPAYDANAFTRGLTSEEWKNLVGNPKGPLANKPIAGQYAPGSTFKMVVALAALEAGVIRPEQTVSCPGHYELGNAKFHCWKKGGHGAVDMVNALKHSCDVYFYEVARRLGIDRIADMARRFGLGSVTGVDLPGEKGGLIPDRTWKRAVMNDVWHAGESLVAGIGQGYITATPLQLAVMTARIANGGLGVKPTLVRQSHRDPRLNLPDPKPPKDLGVVRQHLNIVQQGMWDVVNSPGGTAQRLKLPEDLGQMAAKTGTAQVRRISKAERDTGVIKNEDLPWERRDHALFVCFAPYDNPRYAVSCVIEHGGGGSVVAGPIARKVIVETLKLDPARRAPETASAVRPNKEG</sequence>
<dbReference type="GO" id="GO:0009252">
    <property type="term" value="P:peptidoglycan biosynthetic process"/>
    <property type="evidence" value="ECO:0007669"/>
    <property type="project" value="UniProtKB-KW"/>
</dbReference>
<reference evidence="16 17" key="1">
    <citation type="submission" date="2020-08" db="EMBL/GenBank/DDBJ databases">
        <title>Genomic Encyclopedia of Type Strains, Phase IV (KMG-IV): sequencing the most valuable type-strain genomes for metagenomic binning, comparative biology and taxonomic classification.</title>
        <authorList>
            <person name="Goeker M."/>
        </authorList>
    </citation>
    <scope>NUCLEOTIDE SEQUENCE [LARGE SCALE GENOMIC DNA]</scope>
    <source>
        <strain evidence="16 17">DSM 11590</strain>
    </source>
</reference>
<keyword evidence="11" id="KW-1133">Transmembrane helix</keyword>
<evidence type="ECO:0000256" key="13">
    <source>
        <dbReference type="ARBA" id="ARBA00023316"/>
    </source>
</evidence>
<keyword evidence="9" id="KW-0133">Cell shape</keyword>
<evidence type="ECO:0000256" key="6">
    <source>
        <dbReference type="ARBA" id="ARBA00022670"/>
    </source>
</evidence>
<dbReference type="GO" id="GO:0008360">
    <property type="term" value="P:regulation of cell shape"/>
    <property type="evidence" value="ECO:0007669"/>
    <property type="project" value="UniProtKB-KW"/>
</dbReference>
<evidence type="ECO:0000256" key="9">
    <source>
        <dbReference type="ARBA" id="ARBA00022960"/>
    </source>
</evidence>
<keyword evidence="8" id="KW-0378">Hydrolase</keyword>
<dbReference type="RefSeq" id="WP_184261482.1">
    <property type="nucleotide sequence ID" value="NZ_JACIIX010000002.1"/>
</dbReference>
<dbReference type="Proteomes" id="UP000544872">
    <property type="component" value="Unassembled WGS sequence"/>
</dbReference>
<dbReference type="Gene3D" id="3.90.1310.10">
    <property type="entry name" value="Penicillin-binding protein 2a (Domain 2)"/>
    <property type="match status" value="1"/>
</dbReference>
<dbReference type="InterPro" id="IPR017790">
    <property type="entry name" value="Penicillin-binding_protein_2"/>
</dbReference>
<dbReference type="GO" id="GO:0071555">
    <property type="term" value="P:cell wall organization"/>
    <property type="evidence" value="ECO:0007669"/>
    <property type="project" value="UniProtKB-KW"/>
</dbReference>
<dbReference type="EMBL" id="JACIIX010000002">
    <property type="protein sequence ID" value="MBB6209303.1"/>
    <property type="molecule type" value="Genomic_DNA"/>
</dbReference>
<evidence type="ECO:0000256" key="2">
    <source>
        <dbReference type="ARBA" id="ARBA00004236"/>
    </source>
</evidence>
<dbReference type="GO" id="GO:0009002">
    <property type="term" value="F:serine-type D-Ala-D-Ala carboxypeptidase activity"/>
    <property type="evidence" value="ECO:0007669"/>
    <property type="project" value="InterPro"/>
</dbReference>
<organism evidence="16 17">
    <name type="scientific">Novispirillum itersonii</name>
    <name type="common">Aquaspirillum itersonii</name>
    <dbReference type="NCBI Taxonomy" id="189"/>
    <lineage>
        <taxon>Bacteria</taxon>
        <taxon>Pseudomonadati</taxon>
        <taxon>Pseudomonadota</taxon>
        <taxon>Alphaproteobacteria</taxon>
        <taxon>Rhodospirillales</taxon>
        <taxon>Novispirillaceae</taxon>
        <taxon>Novispirillum</taxon>
    </lineage>
</organism>
<evidence type="ECO:0000256" key="7">
    <source>
        <dbReference type="ARBA" id="ARBA00022692"/>
    </source>
</evidence>
<dbReference type="InterPro" id="IPR005311">
    <property type="entry name" value="PBP_dimer"/>
</dbReference>
<dbReference type="Gene3D" id="3.40.710.10">
    <property type="entry name" value="DD-peptidase/beta-lactamase superfamily"/>
    <property type="match status" value="1"/>
</dbReference>
<evidence type="ECO:0000256" key="11">
    <source>
        <dbReference type="ARBA" id="ARBA00022989"/>
    </source>
</evidence>
<evidence type="ECO:0000313" key="16">
    <source>
        <dbReference type="EMBL" id="MBB6209303.1"/>
    </source>
</evidence>
<evidence type="ECO:0000256" key="10">
    <source>
        <dbReference type="ARBA" id="ARBA00022984"/>
    </source>
</evidence>
<dbReference type="GO" id="GO:0008658">
    <property type="term" value="F:penicillin binding"/>
    <property type="evidence" value="ECO:0007669"/>
    <property type="project" value="InterPro"/>
</dbReference>
<dbReference type="GO" id="GO:0006508">
    <property type="term" value="P:proteolysis"/>
    <property type="evidence" value="ECO:0007669"/>
    <property type="project" value="UniProtKB-KW"/>
</dbReference>
<dbReference type="PANTHER" id="PTHR30627">
    <property type="entry name" value="PEPTIDOGLYCAN D,D-TRANSPEPTIDASE"/>
    <property type="match status" value="1"/>
</dbReference>
<comment type="subcellular location">
    <subcellularLocation>
        <location evidence="2">Cell membrane</location>
    </subcellularLocation>
    <subcellularLocation>
        <location evidence="1">Membrane</location>
        <topology evidence="1">Single-pass membrane protein</topology>
    </subcellularLocation>
</comment>
<gene>
    <name evidence="16" type="ORF">FHS48_000705</name>
</gene>
<keyword evidence="4" id="KW-0997">Cell inner membrane</keyword>
<dbReference type="Pfam" id="PF03717">
    <property type="entry name" value="PBP_dimer"/>
    <property type="match status" value="1"/>
</dbReference>
<dbReference type="GO" id="GO:0071972">
    <property type="term" value="F:peptidoglycan L,D-transpeptidase activity"/>
    <property type="evidence" value="ECO:0007669"/>
    <property type="project" value="TreeGrafter"/>
</dbReference>
<comment type="caution">
    <text evidence="16">The sequence shown here is derived from an EMBL/GenBank/DDBJ whole genome shotgun (WGS) entry which is preliminary data.</text>
</comment>
<dbReference type="PANTHER" id="PTHR30627:SF2">
    <property type="entry name" value="PEPTIDOGLYCAN D,D-TRANSPEPTIDASE MRDA"/>
    <property type="match status" value="1"/>
</dbReference>
<evidence type="ECO:0000256" key="5">
    <source>
        <dbReference type="ARBA" id="ARBA00022645"/>
    </source>
</evidence>
<accession>A0A7W9ZD43</accession>
<keyword evidence="12" id="KW-0472">Membrane</keyword>
<dbReference type="InterPro" id="IPR050515">
    <property type="entry name" value="Beta-lactam/transpept"/>
</dbReference>